<feature type="transmembrane region" description="Helical" evidence="7">
    <location>
        <begin position="163"/>
        <end position="188"/>
    </location>
</feature>
<evidence type="ECO:0000313" key="8">
    <source>
        <dbReference type="EMBL" id="KAF4386864.1"/>
    </source>
</evidence>
<dbReference type="PROSITE" id="PS50082">
    <property type="entry name" value="WD_REPEATS_2"/>
    <property type="match status" value="3"/>
</dbReference>
<feature type="repeat" description="WD" evidence="6">
    <location>
        <begin position="581"/>
        <end position="622"/>
    </location>
</feature>
<dbReference type="SUPFAM" id="SSF50998">
    <property type="entry name" value="Quinoprotein alcohol dehydrogenase-like"/>
    <property type="match status" value="1"/>
</dbReference>
<evidence type="ECO:0000256" key="4">
    <source>
        <dbReference type="ARBA" id="ARBA00022989"/>
    </source>
</evidence>
<sequence>MALSMLLLMPIKPSPIPSFKFQHSSLFSFKKTLTLTPNPNPNLRPTTATPLKMSTTVQALNLHTLLSDAVNLIQSSPPTWHSAILSNFVIFVLGSPILVTGLSLSGIAAAFLLGTLTWRAFGSSGFLLVATYFVLGTAATKVKMAQKEAQGVAEKRKGRRGPGSVVGSSTAGCICAFLSIFGVGGVGYSRLWQLGFVASFCTKLSDTVSSEIGKAYGKTTYLITTFKPVPRGTEGAVSVEGTFAGLLASILLAFVSCCIGEINAPEAVICVIASQIANFGESIIGAALQEKEGFRWPTNLKKKKKKMSSSSSSSSSSLEVILTSSPDGPIIAYDASSGTAVTQFSTSRSPRRGLTIVGKTSIAASHISPITASGSIHLYNWWCSAAFHKLPVPELVAPLTATQDGSYLFAGGLSGNVYTLSVASGDILNSLPAHTGPVSCLTISEDGSLLISGSDDGTIVLTPIFQLLGSAKQVTNNLTQHKFSAHSGSVTAILSCTRLCNSQIISCSTDSTCKFWSLNRGTHLRTVVFPCSVLGITVNPSESYFYAAGSDGSIYKGSIRIGNRKIPSNGTEEELVKWAQDHHHNEAIVSLAMVNNGRNLVSASEYGNVWVWESENGQVVSGLGNEMRVGISDLVVASGIRSGKDIGLGNGMGLGYEYGSFGSEGVRCLNVKETMEMEDMMAVAEKDRSRAIGMLESAIAMYERLLELILKEAKKAATCTTEVTKQERESDT</sequence>
<evidence type="ECO:0000256" key="2">
    <source>
        <dbReference type="ARBA" id="ARBA00009012"/>
    </source>
</evidence>
<dbReference type="SMART" id="SM00320">
    <property type="entry name" value="WD40"/>
    <property type="match status" value="4"/>
</dbReference>
<dbReference type="EMBL" id="JAATIQ010000029">
    <property type="protein sequence ID" value="KAF4397936.1"/>
    <property type="molecule type" value="Genomic_DNA"/>
</dbReference>
<feature type="transmembrane region" description="Helical" evidence="7">
    <location>
        <begin position="120"/>
        <end position="142"/>
    </location>
</feature>
<dbReference type="Proteomes" id="UP000583929">
    <property type="component" value="Unassembled WGS sequence"/>
</dbReference>
<dbReference type="Pfam" id="PF00400">
    <property type="entry name" value="WD40"/>
    <property type="match status" value="3"/>
</dbReference>
<feature type="transmembrane region" description="Helical" evidence="7">
    <location>
        <begin position="88"/>
        <end position="114"/>
    </location>
</feature>
<evidence type="ECO:0000313" key="11">
    <source>
        <dbReference type="Proteomes" id="UP000583929"/>
    </source>
</evidence>
<dbReference type="GO" id="GO:0016020">
    <property type="term" value="C:membrane"/>
    <property type="evidence" value="ECO:0007669"/>
    <property type="project" value="UniProtKB-SubCell"/>
</dbReference>
<dbReference type="AlphaFoldDB" id="A0A7J6HRP8"/>
<dbReference type="Pfam" id="PF01940">
    <property type="entry name" value="DUF92"/>
    <property type="match status" value="1"/>
</dbReference>
<dbReference type="PANTHER" id="PTHR18763">
    <property type="entry name" value="WD-REPEAT PROTEIN 18"/>
    <property type="match status" value="1"/>
</dbReference>
<dbReference type="Gene3D" id="2.130.10.10">
    <property type="entry name" value="YVTN repeat-like/Quinoprotein amine dehydrogenase"/>
    <property type="match status" value="2"/>
</dbReference>
<evidence type="ECO:0000256" key="5">
    <source>
        <dbReference type="ARBA" id="ARBA00023136"/>
    </source>
</evidence>
<feature type="repeat" description="WD" evidence="6">
    <location>
        <begin position="431"/>
        <end position="461"/>
    </location>
</feature>
<comment type="similarity">
    <text evidence="2">Belongs to the TMEM19 family.</text>
</comment>
<accession>A0A7J6HRP8</accession>
<evidence type="ECO:0000256" key="6">
    <source>
        <dbReference type="PROSITE-ProRule" id="PRU00221"/>
    </source>
</evidence>
<feature type="repeat" description="WD" evidence="6">
    <location>
        <begin position="483"/>
        <end position="526"/>
    </location>
</feature>
<protein>
    <submittedName>
        <fullName evidence="9">Uncharacterized protein</fullName>
    </submittedName>
</protein>
<dbReference type="GO" id="GO:0005656">
    <property type="term" value="C:nuclear pre-replicative complex"/>
    <property type="evidence" value="ECO:0007669"/>
    <property type="project" value="TreeGrafter"/>
</dbReference>
<dbReference type="EMBL" id="JAATIP010000041">
    <property type="protein sequence ID" value="KAF4386864.1"/>
    <property type="molecule type" value="Genomic_DNA"/>
</dbReference>
<evidence type="ECO:0000256" key="1">
    <source>
        <dbReference type="ARBA" id="ARBA00004141"/>
    </source>
</evidence>
<keyword evidence="11" id="KW-1185">Reference proteome</keyword>
<keyword evidence="4 7" id="KW-1133">Transmembrane helix</keyword>
<dbReference type="Proteomes" id="UP000525078">
    <property type="component" value="Unassembled WGS sequence"/>
</dbReference>
<dbReference type="InterPro" id="IPR045227">
    <property type="entry name" value="WDR18/Ipi3/RID3"/>
</dbReference>
<dbReference type="InterPro" id="IPR015943">
    <property type="entry name" value="WD40/YVTN_repeat-like_dom_sf"/>
</dbReference>
<comment type="subcellular location">
    <subcellularLocation>
        <location evidence="1">Membrane</location>
        <topology evidence="1">Multi-pass membrane protein</topology>
    </subcellularLocation>
</comment>
<dbReference type="GO" id="GO:0006261">
    <property type="term" value="P:DNA-templated DNA replication"/>
    <property type="evidence" value="ECO:0007669"/>
    <property type="project" value="TreeGrafter"/>
</dbReference>
<evidence type="ECO:0000256" key="3">
    <source>
        <dbReference type="ARBA" id="ARBA00022692"/>
    </source>
</evidence>
<reference evidence="10 11" key="1">
    <citation type="journal article" date="2020" name="bioRxiv">
        <title>Sequence and annotation of 42 cannabis genomes reveals extensive copy number variation in cannabinoid synthesis and pathogen resistance genes.</title>
        <authorList>
            <person name="Mckernan K.J."/>
            <person name="Helbert Y."/>
            <person name="Kane L.T."/>
            <person name="Ebling H."/>
            <person name="Zhang L."/>
            <person name="Liu B."/>
            <person name="Eaton Z."/>
            <person name="Mclaughlin S."/>
            <person name="Kingan S."/>
            <person name="Baybayan P."/>
            <person name="Concepcion G."/>
            <person name="Jordan M."/>
            <person name="Riva A."/>
            <person name="Barbazuk W."/>
            <person name="Harkins T."/>
        </authorList>
    </citation>
    <scope>NUCLEOTIDE SEQUENCE [LARGE SCALE GENOMIC DNA]</scope>
    <source>
        <strain evidence="10 11">cv. Jamaican Lion 4</strain>
        <strain evidence="9">Father</strain>
        <strain evidence="8">Mother</strain>
        <tissue evidence="9">Leaf</tissue>
    </source>
</reference>
<comment type="caution">
    <text evidence="9">The sequence shown here is derived from an EMBL/GenBank/DDBJ whole genome shotgun (WGS) entry which is preliminary data.</text>
</comment>
<dbReference type="InterPro" id="IPR011047">
    <property type="entry name" value="Quinoprotein_ADH-like_sf"/>
</dbReference>
<evidence type="ECO:0000256" key="7">
    <source>
        <dbReference type="SAM" id="Phobius"/>
    </source>
</evidence>
<dbReference type="InterPro" id="IPR002794">
    <property type="entry name" value="DUF92_TMEM19"/>
</dbReference>
<organism evidence="9 11">
    <name type="scientific">Cannabis sativa</name>
    <name type="common">Hemp</name>
    <name type="synonym">Marijuana</name>
    <dbReference type="NCBI Taxonomy" id="3483"/>
    <lineage>
        <taxon>Eukaryota</taxon>
        <taxon>Viridiplantae</taxon>
        <taxon>Streptophyta</taxon>
        <taxon>Embryophyta</taxon>
        <taxon>Tracheophyta</taxon>
        <taxon>Spermatophyta</taxon>
        <taxon>Magnoliopsida</taxon>
        <taxon>eudicotyledons</taxon>
        <taxon>Gunneridae</taxon>
        <taxon>Pentapetalae</taxon>
        <taxon>rosids</taxon>
        <taxon>fabids</taxon>
        <taxon>Rosales</taxon>
        <taxon>Cannabaceae</taxon>
        <taxon>Cannabis</taxon>
    </lineage>
</organism>
<dbReference type="InterPro" id="IPR001680">
    <property type="entry name" value="WD40_rpt"/>
</dbReference>
<keyword evidence="5 7" id="KW-0472">Membrane</keyword>
<keyword evidence="6" id="KW-0853">WD repeat</keyword>
<dbReference type="GO" id="GO:0006364">
    <property type="term" value="P:rRNA processing"/>
    <property type="evidence" value="ECO:0007669"/>
    <property type="project" value="TreeGrafter"/>
</dbReference>
<keyword evidence="3 7" id="KW-0812">Transmembrane</keyword>
<evidence type="ECO:0000313" key="10">
    <source>
        <dbReference type="Proteomes" id="UP000525078"/>
    </source>
</evidence>
<dbReference type="PANTHER" id="PTHR18763:SF3">
    <property type="entry name" value="OS09G0477800 PROTEIN"/>
    <property type="match status" value="1"/>
</dbReference>
<name>A0A7J6HRP8_CANSA</name>
<dbReference type="PROSITE" id="PS50294">
    <property type="entry name" value="WD_REPEATS_REGION"/>
    <property type="match status" value="1"/>
</dbReference>
<dbReference type="GO" id="GO:0120330">
    <property type="term" value="C:rixosome complex"/>
    <property type="evidence" value="ECO:0007669"/>
    <property type="project" value="TreeGrafter"/>
</dbReference>
<proteinExistence type="inferred from homology"/>
<gene>
    <name evidence="8" type="ORF">F8388_006819</name>
    <name evidence="9" type="ORF">G4B88_019657</name>
</gene>
<evidence type="ECO:0000313" key="9">
    <source>
        <dbReference type="EMBL" id="KAF4397936.1"/>
    </source>
</evidence>